<accession>A0ABS7S176</accession>
<evidence type="ECO:0000256" key="2">
    <source>
        <dbReference type="SAM" id="Phobius"/>
    </source>
</evidence>
<keyword evidence="2" id="KW-0472">Membrane</keyword>
<protein>
    <submittedName>
        <fullName evidence="3">Uncharacterized protein</fullName>
    </submittedName>
</protein>
<evidence type="ECO:0000313" key="4">
    <source>
        <dbReference type="Proteomes" id="UP000706580"/>
    </source>
</evidence>
<sequence length="211" mass="23531">MSTICLAAQRSFNTGEAVWFSYRLPSINKILLRTLACLCCLGAILIAGLYAHIYWNLRHPVPEPKPVNVVQPDTQLSDMHYVYVSKPFPEPKPVPEKYTAPPMPSDDPDMDKSSDWQQAPDSDISSEPLPDVHGAEQETDSVSLKERFMEALKEQQQDISQGKVPDEPVDETQSDTETDNRVINQTAALKTENIDTHMLKKSPPALPDGDS</sequence>
<dbReference type="EMBL" id="JADMNK010000009">
    <property type="protein sequence ID" value="MBZ0059301.1"/>
    <property type="molecule type" value="Genomic_DNA"/>
</dbReference>
<proteinExistence type="predicted"/>
<feature type="region of interest" description="Disordered" evidence="1">
    <location>
        <begin position="92"/>
        <end position="180"/>
    </location>
</feature>
<name>A0ABS7S176_9ENTR</name>
<feature type="compositionally biased region" description="Acidic residues" evidence="1">
    <location>
        <begin position="167"/>
        <end position="177"/>
    </location>
</feature>
<keyword evidence="2" id="KW-1133">Transmembrane helix</keyword>
<organism evidence="3 4">
    <name type="scientific">Leclercia barmai</name>
    <dbReference type="NCBI Taxonomy" id="2785629"/>
    <lineage>
        <taxon>Bacteria</taxon>
        <taxon>Pseudomonadati</taxon>
        <taxon>Pseudomonadota</taxon>
        <taxon>Gammaproteobacteria</taxon>
        <taxon>Enterobacterales</taxon>
        <taxon>Enterobacteriaceae</taxon>
        <taxon>Leclercia</taxon>
    </lineage>
</organism>
<keyword evidence="4" id="KW-1185">Reference proteome</keyword>
<gene>
    <name evidence="3" type="ORF">ITX56_16095</name>
</gene>
<feature type="compositionally biased region" description="Basic and acidic residues" evidence="1">
    <location>
        <begin position="143"/>
        <end position="156"/>
    </location>
</feature>
<feature type="transmembrane region" description="Helical" evidence="2">
    <location>
        <begin position="30"/>
        <end position="55"/>
    </location>
</feature>
<reference evidence="3 4" key="1">
    <citation type="submission" date="2020-11" db="EMBL/GenBank/DDBJ databases">
        <title>Draft Genome of Enterobacter sp. strain EMC7.</title>
        <authorList>
            <person name="Barman P."/>
            <person name="Sinha S."/>
            <person name="Sen S."/>
            <person name="Chakraborty R."/>
        </authorList>
    </citation>
    <scope>NUCLEOTIDE SEQUENCE [LARGE SCALE GENOMIC DNA]</scope>
    <source>
        <strain evidence="3 4">EMC7</strain>
    </source>
</reference>
<keyword evidence="2" id="KW-0812">Transmembrane</keyword>
<feature type="compositionally biased region" description="Polar residues" evidence="1">
    <location>
        <begin position="116"/>
        <end position="125"/>
    </location>
</feature>
<evidence type="ECO:0000313" key="3">
    <source>
        <dbReference type="EMBL" id="MBZ0059301.1"/>
    </source>
</evidence>
<evidence type="ECO:0000256" key="1">
    <source>
        <dbReference type="SAM" id="MobiDB-lite"/>
    </source>
</evidence>
<dbReference type="Proteomes" id="UP000706580">
    <property type="component" value="Unassembled WGS sequence"/>
</dbReference>
<comment type="caution">
    <text evidence="3">The sequence shown here is derived from an EMBL/GenBank/DDBJ whole genome shotgun (WGS) entry which is preliminary data.</text>
</comment>